<dbReference type="GO" id="GO:0005886">
    <property type="term" value="C:plasma membrane"/>
    <property type="evidence" value="ECO:0007669"/>
    <property type="project" value="TreeGrafter"/>
</dbReference>
<feature type="domain" description="Ig-like" evidence="3">
    <location>
        <begin position="27"/>
        <end position="119"/>
    </location>
</feature>
<dbReference type="EMBL" id="BPLR01006326">
    <property type="protein sequence ID" value="GIY09035.1"/>
    <property type="molecule type" value="Genomic_DNA"/>
</dbReference>
<dbReference type="PROSITE" id="PS50835">
    <property type="entry name" value="IG_LIKE"/>
    <property type="match status" value="2"/>
</dbReference>
<evidence type="ECO:0000259" key="3">
    <source>
        <dbReference type="PROSITE" id="PS50835"/>
    </source>
</evidence>
<dbReference type="FunFam" id="2.60.40.10:FF:000333">
    <property type="entry name" value="Down syndrome cell adhesion molecule"/>
    <property type="match status" value="1"/>
</dbReference>
<comment type="caution">
    <text evidence="4">The sequence shown here is derived from an EMBL/GenBank/DDBJ whole genome shotgun (WGS) entry which is preliminary data.</text>
</comment>
<dbReference type="GO" id="GO:0050808">
    <property type="term" value="P:synapse organization"/>
    <property type="evidence" value="ECO:0007669"/>
    <property type="project" value="TreeGrafter"/>
</dbReference>
<dbReference type="Proteomes" id="UP001054945">
    <property type="component" value="Unassembled WGS sequence"/>
</dbReference>
<name>A0AAV4QLU4_CAEEX</name>
<keyword evidence="5" id="KW-1185">Reference proteome</keyword>
<keyword evidence="1" id="KW-0393">Immunoglobulin domain</keyword>
<reference evidence="4 5" key="1">
    <citation type="submission" date="2021-06" db="EMBL/GenBank/DDBJ databases">
        <title>Caerostris extrusa draft genome.</title>
        <authorList>
            <person name="Kono N."/>
            <person name="Arakawa K."/>
        </authorList>
    </citation>
    <scope>NUCLEOTIDE SEQUENCE [LARGE SCALE GENOMIC DNA]</scope>
</reference>
<proteinExistence type="predicted"/>
<evidence type="ECO:0000313" key="5">
    <source>
        <dbReference type="Proteomes" id="UP001054945"/>
    </source>
</evidence>
<dbReference type="InterPro" id="IPR003599">
    <property type="entry name" value="Ig_sub"/>
</dbReference>
<feature type="signal peptide" evidence="2">
    <location>
        <begin position="1"/>
        <end position="20"/>
    </location>
</feature>
<dbReference type="AlphaFoldDB" id="A0AAV4QLU4"/>
<dbReference type="SMART" id="SM00408">
    <property type="entry name" value="IGc2"/>
    <property type="match status" value="2"/>
</dbReference>
<dbReference type="GO" id="GO:0008046">
    <property type="term" value="F:axon guidance receptor activity"/>
    <property type="evidence" value="ECO:0007669"/>
    <property type="project" value="TreeGrafter"/>
</dbReference>
<gene>
    <name evidence="4" type="primary">Dscaml1_3</name>
    <name evidence="4" type="ORF">CEXT_337711</name>
</gene>
<feature type="chain" id="PRO_5043528671" evidence="2">
    <location>
        <begin position="21"/>
        <end position="225"/>
    </location>
</feature>
<dbReference type="InterPro" id="IPR003598">
    <property type="entry name" value="Ig_sub2"/>
</dbReference>
<sequence length="225" mass="24297">MCFFERALSIAVIILGVTSAIQLSDVPKIKKFSFEENVQEGDLASVICLAVSSSKPLSFSWFKNGEQIGEGTNGVRIDNSGEYSVLILDSVSLQSAGNYTCKVTNPFGSAIHASQLEIKAPPKWLKIPESLVTTTGNVLNVECSASGSPPPRIKWIKHSADSNATEYKTSEGTDVFKGNLSNGILKFPSISYTDAGQYTCIADNNIGPSIKTNFTITIRGRMFKD</sequence>
<dbReference type="InterPro" id="IPR036179">
    <property type="entry name" value="Ig-like_dom_sf"/>
</dbReference>
<dbReference type="GO" id="GO:0007156">
    <property type="term" value="P:homophilic cell adhesion via plasma membrane adhesion molecules"/>
    <property type="evidence" value="ECO:0007669"/>
    <property type="project" value="TreeGrafter"/>
</dbReference>
<dbReference type="PANTHER" id="PTHR45080:SF34">
    <property type="entry name" value="MYOSIN LIGHT CHAIN KINASE, SMOOTH MUSCLE-LIKE"/>
    <property type="match status" value="1"/>
</dbReference>
<evidence type="ECO:0000256" key="1">
    <source>
        <dbReference type="ARBA" id="ARBA00023319"/>
    </source>
</evidence>
<dbReference type="InterPro" id="IPR013783">
    <property type="entry name" value="Ig-like_fold"/>
</dbReference>
<dbReference type="Pfam" id="PF13927">
    <property type="entry name" value="Ig_3"/>
    <property type="match status" value="2"/>
</dbReference>
<dbReference type="Gene3D" id="2.60.40.10">
    <property type="entry name" value="Immunoglobulins"/>
    <property type="match status" value="2"/>
</dbReference>
<keyword evidence="2" id="KW-0732">Signal</keyword>
<organism evidence="4 5">
    <name type="scientific">Caerostris extrusa</name>
    <name type="common">Bark spider</name>
    <name type="synonym">Caerostris bankana</name>
    <dbReference type="NCBI Taxonomy" id="172846"/>
    <lineage>
        <taxon>Eukaryota</taxon>
        <taxon>Metazoa</taxon>
        <taxon>Ecdysozoa</taxon>
        <taxon>Arthropoda</taxon>
        <taxon>Chelicerata</taxon>
        <taxon>Arachnida</taxon>
        <taxon>Araneae</taxon>
        <taxon>Araneomorphae</taxon>
        <taxon>Entelegynae</taxon>
        <taxon>Araneoidea</taxon>
        <taxon>Araneidae</taxon>
        <taxon>Caerostris</taxon>
    </lineage>
</organism>
<dbReference type="PANTHER" id="PTHR45080">
    <property type="entry name" value="CONTACTIN 5"/>
    <property type="match status" value="1"/>
</dbReference>
<dbReference type="GO" id="GO:0043025">
    <property type="term" value="C:neuronal cell body"/>
    <property type="evidence" value="ECO:0007669"/>
    <property type="project" value="TreeGrafter"/>
</dbReference>
<evidence type="ECO:0000313" key="4">
    <source>
        <dbReference type="EMBL" id="GIY09035.1"/>
    </source>
</evidence>
<dbReference type="InterPro" id="IPR050958">
    <property type="entry name" value="Cell_Adh-Cytoskel_Orgn"/>
</dbReference>
<dbReference type="GO" id="GO:0030424">
    <property type="term" value="C:axon"/>
    <property type="evidence" value="ECO:0007669"/>
    <property type="project" value="TreeGrafter"/>
</dbReference>
<accession>A0AAV4QLU4</accession>
<protein>
    <submittedName>
        <fullName evidence="4">Down syndrome cell adhesion molecule-like protein 1</fullName>
    </submittedName>
</protein>
<dbReference type="SMART" id="SM00409">
    <property type="entry name" value="IG"/>
    <property type="match status" value="2"/>
</dbReference>
<dbReference type="SUPFAM" id="SSF48726">
    <property type="entry name" value="Immunoglobulin"/>
    <property type="match status" value="2"/>
</dbReference>
<dbReference type="InterPro" id="IPR007110">
    <property type="entry name" value="Ig-like_dom"/>
</dbReference>
<feature type="domain" description="Ig-like" evidence="3">
    <location>
        <begin position="122"/>
        <end position="217"/>
    </location>
</feature>
<evidence type="ECO:0000256" key="2">
    <source>
        <dbReference type="SAM" id="SignalP"/>
    </source>
</evidence>